<evidence type="ECO:0000313" key="3">
    <source>
        <dbReference type="Proteomes" id="UP000236291"/>
    </source>
</evidence>
<reference evidence="2 3" key="2">
    <citation type="journal article" date="2017" name="Front. Plant Sci.">
        <title>Gene Classification and Mining of Molecular Markers Useful in Red Clover (Trifolium pratense) Breeding.</title>
        <authorList>
            <person name="Istvanek J."/>
            <person name="Dluhosova J."/>
            <person name="Dluhos P."/>
            <person name="Patkova L."/>
            <person name="Nedelnik J."/>
            <person name="Repkova J."/>
        </authorList>
    </citation>
    <scope>NUCLEOTIDE SEQUENCE [LARGE SCALE GENOMIC DNA]</scope>
    <source>
        <strain evidence="3">cv. Tatra</strain>
        <tissue evidence="2">Young leaves</tissue>
    </source>
</reference>
<protein>
    <submittedName>
        <fullName evidence="2">Uncharacterized protein</fullName>
    </submittedName>
</protein>
<evidence type="ECO:0000256" key="1">
    <source>
        <dbReference type="SAM" id="MobiDB-lite"/>
    </source>
</evidence>
<sequence length="36" mass="3685">MMALEDEVAEEGGLNEDGTTAGEDVQVKGSDESASI</sequence>
<accession>A0A2K3KXK8</accession>
<feature type="region of interest" description="Disordered" evidence="1">
    <location>
        <begin position="1"/>
        <end position="36"/>
    </location>
</feature>
<dbReference type="Proteomes" id="UP000236291">
    <property type="component" value="Unassembled WGS sequence"/>
</dbReference>
<dbReference type="AlphaFoldDB" id="A0A2K3KXK8"/>
<reference evidence="2 3" key="1">
    <citation type="journal article" date="2014" name="Am. J. Bot.">
        <title>Genome assembly and annotation for red clover (Trifolium pratense; Fabaceae).</title>
        <authorList>
            <person name="Istvanek J."/>
            <person name="Jaros M."/>
            <person name="Krenek A."/>
            <person name="Repkova J."/>
        </authorList>
    </citation>
    <scope>NUCLEOTIDE SEQUENCE [LARGE SCALE GENOMIC DNA]</scope>
    <source>
        <strain evidence="3">cv. Tatra</strain>
        <tissue evidence="2">Young leaves</tissue>
    </source>
</reference>
<gene>
    <name evidence="2" type="ORF">L195_g057974</name>
</gene>
<dbReference type="EMBL" id="ASHM01117830">
    <property type="protein sequence ID" value="PNX71018.1"/>
    <property type="molecule type" value="Genomic_DNA"/>
</dbReference>
<comment type="caution">
    <text evidence="2">The sequence shown here is derived from an EMBL/GenBank/DDBJ whole genome shotgun (WGS) entry which is preliminary data.</text>
</comment>
<organism evidence="2 3">
    <name type="scientific">Trifolium pratense</name>
    <name type="common">Red clover</name>
    <dbReference type="NCBI Taxonomy" id="57577"/>
    <lineage>
        <taxon>Eukaryota</taxon>
        <taxon>Viridiplantae</taxon>
        <taxon>Streptophyta</taxon>
        <taxon>Embryophyta</taxon>
        <taxon>Tracheophyta</taxon>
        <taxon>Spermatophyta</taxon>
        <taxon>Magnoliopsida</taxon>
        <taxon>eudicotyledons</taxon>
        <taxon>Gunneridae</taxon>
        <taxon>Pentapetalae</taxon>
        <taxon>rosids</taxon>
        <taxon>fabids</taxon>
        <taxon>Fabales</taxon>
        <taxon>Fabaceae</taxon>
        <taxon>Papilionoideae</taxon>
        <taxon>50 kb inversion clade</taxon>
        <taxon>NPAAA clade</taxon>
        <taxon>Hologalegina</taxon>
        <taxon>IRL clade</taxon>
        <taxon>Trifolieae</taxon>
        <taxon>Trifolium</taxon>
    </lineage>
</organism>
<proteinExistence type="predicted"/>
<feature type="compositionally biased region" description="Acidic residues" evidence="1">
    <location>
        <begin position="1"/>
        <end position="14"/>
    </location>
</feature>
<evidence type="ECO:0000313" key="2">
    <source>
        <dbReference type="EMBL" id="PNX71018.1"/>
    </source>
</evidence>
<name>A0A2K3KXK8_TRIPR</name>
<feature type="compositionally biased region" description="Basic and acidic residues" evidence="1">
    <location>
        <begin position="25"/>
        <end position="36"/>
    </location>
</feature>